<keyword evidence="1" id="KW-0732">Signal</keyword>
<feature type="signal peptide" evidence="1">
    <location>
        <begin position="1"/>
        <end position="21"/>
    </location>
</feature>
<feature type="chain" id="PRO_5026048398" evidence="1">
    <location>
        <begin position="22"/>
        <end position="179"/>
    </location>
</feature>
<dbReference type="Proteomes" id="UP000431264">
    <property type="component" value="Unassembled WGS sequence"/>
</dbReference>
<sequence>MKNLFLTSVFLVATLSISAQNKNVQKETETVVTTVKDSKGEKKIVKTVETKEVQNVELEMSEQKGINIPMKEEAKVDVTKTTKVKVDGETKYVDVDRSAYYNSENGKKYQIIQKGNGYTMLNPSQNEAGVLRKTSNNNYIYRSDDRVSFGYFDADGNLILETFDYKNDKITMEKFVVQR</sequence>
<dbReference type="OrthoDB" id="1144137at2"/>
<evidence type="ECO:0000313" key="2">
    <source>
        <dbReference type="EMBL" id="MVO10313.1"/>
    </source>
</evidence>
<organism evidence="2 3">
    <name type="scientific">Flavobacterium profundi</name>
    <dbReference type="NCBI Taxonomy" id="1774945"/>
    <lineage>
        <taxon>Bacteria</taxon>
        <taxon>Pseudomonadati</taxon>
        <taxon>Bacteroidota</taxon>
        <taxon>Flavobacteriia</taxon>
        <taxon>Flavobacteriales</taxon>
        <taxon>Flavobacteriaceae</taxon>
        <taxon>Flavobacterium</taxon>
    </lineage>
</organism>
<name>A0A6I4ITX0_9FLAO</name>
<dbReference type="RefSeq" id="WP_140998740.1">
    <property type="nucleotide sequence ID" value="NZ_VDCZ01000011.1"/>
</dbReference>
<dbReference type="EMBL" id="WQLW01000011">
    <property type="protein sequence ID" value="MVO10313.1"/>
    <property type="molecule type" value="Genomic_DNA"/>
</dbReference>
<protein>
    <submittedName>
        <fullName evidence="2">Uncharacterized protein</fullName>
    </submittedName>
</protein>
<proteinExistence type="predicted"/>
<keyword evidence="3" id="KW-1185">Reference proteome</keyword>
<evidence type="ECO:0000313" key="3">
    <source>
        <dbReference type="Proteomes" id="UP000431264"/>
    </source>
</evidence>
<accession>A0A6I4ITX0</accession>
<evidence type="ECO:0000256" key="1">
    <source>
        <dbReference type="SAM" id="SignalP"/>
    </source>
</evidence>
<gene>
    <name evidence="2" type="ORF">GOQ30_14160</name>
</gene>
<dbReference type="AlphaFoldDB" id="A0A6I4ITX0"/>
<reference evidence="3" key="1">
    <citation type="submission" date="2019-05" db="EMBL/GenBank/DDBJ databases">
        <title>Flavobacterium profundi sp. nov., isolated from a deep-sea seamount.</title>
        <authorList>
            <person name="Zhang D.-C."/>
        </authorList>
    </citation>
    <scope>NUCLEOTIDE SEQUENCE [LARGE SCALE GENOMIC DNA]</scope>
    <source>
        <strain evidence="3">TP390</strain>
    </source>
</reference>
<comment type="caution">
    <text evidence="2">The sequence shown here is derived from an EMBL/GenBank/DDBJ whole genome shotgun (WGS) entry which is preliminary data.</text>
</comment>